<name>A0A1A7R8I4_9GAMM</name>
<dbReference type="AlphaFoldDB" id="A0A1A7R8I4"/>
<gene>
    <name evidence="1" type="ORF">A9J31_08885</name>
</gene>
<keyword evidence="2" id="KW-1185">Reference proteome</keyword>
<protein>
    <submittedName>
        <fullName evidence="1">Uncharacterized protein</fullName>
    </submittedName>
</protein>
<evidence type="ECO:0000313" key="2">
    <source>
        <dbReference type="Proteomes" id="UP000185753"/>
    </source>
</evidence>
<evidence type="ECO:0000313" key="1">
    <source>
        <dbReference type="EMBL" id="OBX27784.1"/>
    </source>
</evidence>
<accession>A0A1A7R8I4</accession>
<reference evidence="2" key="1">
    <citation type="submission" date="2016-06" db="EMBL/GenBank/DDBJ databases">
        <authorList>
            <person name="Radolfova-Krizova L."/>
            <person name="Nemec A."/>
        </authorList>
    </citation>
    <scope>NUCLEOTIDE SEQUENCE [LARGE SCALE GENOMIC DNA]</scope>
    <source>
        <strain evidence="2">ANC 4275</strain>
    </source>
</reference>
<organism evidence="1 2">
    <name type="scientific">Acinetobacter gandensis</name>
    <dbReference type="NCBI Taxonomy" id="1443941"/>
    <lineage>
        <taxon>Bacteria</taxon>
        <taxon>Pseudomonadati</taxon>
        <taxon>Pseudomonadota</taxon>
        <taxon>Gammaproteobacteria</taxon>
        <taxon>Moraxellales</taxon>
        <taxon>Moraxellaceae</taxon>
        <taxon>Acinetobacter</taxon>
    </lineage>
</organism>
<comment type="caution">
    <text evidence="1">The sequence shown here is derived from an EMBL/GenBank/DDBJ whole genome shotgun (WGS) entry which is preliminary data.</text>
</comment>
<dbReference type="Proteomes" id="UP000185753">
    <property type="component" value="Unassembled WGS sequence"/>
</dbReference>
<proteinExistence type="predicted"/>
<dbReference type="OrthoDB" id="6710935at2"/>
<dbReference type="RefSeq" id="WP_067766736.1">
    <property type="nucleotide sequence ID" value="NZ_CP183909.1"/>
</dbReference>
<sequence>MFVASELTVLNQLLVDQPISDAVMKRLKQENSHIEATLLRTRVLRQVEQVGYIAINQENLQVKAENMAYLFAPVILANLNQKVMYNTPKTIENTAILGRYYNAETLIENIKIDDLLDSLGLYIQLDPTEFNEVDYFYYNLINSLSNSKVSKVICISRLSINQDNIKQLEHALNVQIQVLHPEIEAINFDLNKINMLKLLFKNKDNEHAELCQKYSFINAKLLELLGLYQFKQAQTLIEDMFYSEHIFEKLSVYGEYMQTRIQHIKSL</sequence>
<dbReference type="EMBL" id="LZDS01000028">
    <property type="protein sequence ID" value="OBX27784.1"/>
    <property type="molecule type" value="Genomic_DNA"/>
</dbReference>